<protein>
    <submittedName>
        <fullName evidence="5">Branched-chain amino acid transport ATP-binding protein LivG</fullName>
    </submittedName>
</protein>
<dbReference type="GO" id="GO:0005304">
    <property type="term" value="F:L-valine transmembrane transporter activity"/>
    <property type="evidence" value="ECO:0007669"/>
    <property type="project" value="TreeGrafter"/>
</dbReference>
<dbReference type="CDD" id="cd03219">
    <property type="entry name" value="ABC_Mj1267_LivG_branched"/>
    <property type="match status" value="1"/>
</dbReference>
<name>A0A2L2XHV4_9FIRM</name>
<keyword evidence="3 5" id="KW-0067">ATP-binding</keyword>
<dbReference type="InterPro" id="IPR032823">
    <property type="entry name" value="BCA_ABC_TP_C"/>
</dbReference>
<dbReference type="InterPro" id="IPR003439">
    <property type="entry name" value="ABC_transporter-like_ATP-bd"/>
</dbReference>
<keyword evidence="1" id="KW-0813">Transport</keyword>
<dbReference type="InterPro" id="IPR051120">
    <property type="entry name" value="ABC_AA/LPS_Transport"/>
</dbReference>
<sequence>MLLSVKGLTHYFGGLRAVNDFNMEIEKGIIQGLIGPNGAGKTTTFNLITGMHVPTSGEIIFSGDNITGKPAYHIAGKGIARTFQNLKLFSRLTVRENIRVVQNKQGKDAAAEEERLIKLFELEKYAEYRSCDLPYGAQRRLEIARALAIKPKLLLLDEPAAGMNPSEVDNLSELINMIIKEFDITILLIEHQMRMVMKLCHKLTVLNFGEVIATGAPRDILNNSGVVEAYLGKGGASIRGKRSER</sequence>
<keyword evidence="2" id="KW-0547">Nucleotide-binding</keyword>
<dbReference type="GO" id="GO:0005524">
    <property type="term" value="F:ATP binding"/>
    <property type="evidence" value="ECO:0007669"/>
    <property type="project" value="UniProtKB-KW"/>
</dbReference>
<evidence type="ECO:0000256" key="1">
    <source>
        <dbReference type="ARBA" id="ARBA00022448"/>
    </source>
</evidence>
<dbReference type="EMBL" id="BFAV01000157">
    <property type="protein sequence ID" value="GBF35283.1"/>
    <property type="molecule type" value="Genomic_DNA"/>
</dbReference>
<gene>
    <name evidence="5" type="ORF">DCCM_4406</name>
</gene>
<dbReference type="PANTHER" id="PTHR45772:SF7">
    <property type="entry name" value="AMINO ACID ABC TRANSPORTER ATP-BINDING PROTEIN"/>
    <property type="match status" value="1"/>
</dbReference>
<dbReference type="SUPFAM" id="SSF52540">
    <property type="entry name" value="P-loop containing nucleoside triphosphate hydrolases"/>
    <property type="match status" value="1"/>
</dbReference>
<feature type="domain" description="ABC transporter" evidence="4">
    <location>
        <begin position="3"/>
        <end position="233"/>
    </location>
</feature>
<evidence type="ECO:0000256" key="3">
    <source>
        <dbReference type="ARBA" id="ARBA00022840"/>
    </source>
</evidence>
<proteinExistence type="predicted"/>
<dbReference type="PROSITE" id="PS50893">
    <property type="entry name" value="ABC_TRANSPORTER_2"/>
    <property type="match status" value="1"/>
</dbReference>
<keyword evidence="6" id="KW-1185">Reference proteome</keyword>
<evidence type="ECO:0000313" key="5">
    <source>
        <dbReference type="EMBL" id="GBF35283.1"/>
    </source>
</evidence>
<dbReference type="GO" id="GO:0015808">
    <property type="term" value="P:L-alanine transport"/>
    <property type="evidence" value="ECO:0007669"/>
    <property type="project" value="TreeGrafter"/>
</dbReference>
<dbReference type="GO" id="GO:0015192">
    <property type="term" value="F:L-phenylalanine transmembrane transporter activity"/>
    <property type="evidence" value="ECO:0007669"/>
    <property type="project" value="TreeGrafter"/>
</dbReference>
<dbReference type="Gene3D" id="3.40.50.300">
    <property type="entry name" value="P-loop containing nucleotide triphosphate hydrolases"/>
    <property type="match status" value="1"/>
</dbReference>
<dbReference type="PANTHER" id="PTHR45772">
    <property type="entry name" value="CONSERVED COMPONENT OF ABC TRANSPORTER FOR NATURAL AMINO ACIDS-RELATED"/>
    <property type="match status" value="1"/>
</dbReference>
<dbReference type="GO" id="GO:0016887">
    <property type="term" value="F:ATP hydrolysis activity"/>
    <property type="evidence" value="ECO:0007669"/>
    <property type="project" value="InterPro"/>
</dbReference>
<evidence type="ECO:0000256" key="2">
    <source>
        <dbReference type="ARBA" id="ARBA00022741"/>
    </source>
</evidence>
<dbReference type="SMART" id="SM00382">
    <property type="entry name" value="AAA"/>
    <property type="match status" value="1"/>
</dbReference>
<dbReference type="Proteomes" id="UP000239549">
    <property type="component" value="Unassembled WGS sequence"/>
</dbReference>
<comment type="caution">
    <text evidence="5">The sequence shown here is derived from an EMBL/GenBank/DDBJ whole genome shotgun (WGS) entry which is preliminary data.</text>
</comment>
<evidence type="ECO:0000313" key="6">
    <source>
        <dbReference type="Proteomes" id="UP000239549"/>
    </source>
</evidence>
<dbReference type="InterPro" id="IPR003593">
    <property type="entry name" value="AAA+_ATPase"/>
</dbReference>
<reference evidence="6" key="1">
    <citation type="submission" date="2018-02" db="EMBL/GenBank/DDBJ databases">
        <title>Genome sequence of Desulfocucumis palustris strain NAW-5.</title>
        <authorList>
            <person name="Watanabe M."/>
            <person name="Kojima H."/>
            <person name="Fukui M."/>
        </authorList>
    </citation>
    <scope>NUCLEOTIDE SEQUENCE [LARGE SCALE GENOMIC DNA]</scope>
    <source>
        <strain evidence="6">NAW-5</strain>
    </source>
</reference>
<accession>A0A2L2XHV4</accession>
<dbReference type="GO" id="GO:1903805">
    <property type="term" value="P:L-valine import across plasma membrane"/>
    <property type="evidence" value="ECO:0007669"/>
    <property type="project" value="TreeGrafter"/>
</dbReference>
<dbReference type="Pfam" id="PF00005">
    <property type="entry name" value="ABC_tran"/>
    <property type="match status" value="1"/>
</dbReference>
<dbReference type="RefSeq" id="WP_104373349.1">
    <property type="nucleotide sequence ID" value="NZ_BFAV01000157.1"/>
</dbReference>
<dbReference type="FunFam" id="3.40.50.300:FF:000421">
    <property type="entry name" value="Branched-chain amino acid ABC transporter ATP-binding protein"/>
    <property type="match status" value="1"/>
</dbReference>
<dbReference type="AlphaFoldDB" id="A0A2L2XHV4"/>
<dbReference type="OrthoDB" id="9779136at2"/>
<dbReference type="GO" id="GO:0042941">
    <property type="term" value="P:D-alanine transmembrane transport"/>
    <property type="evidence" value="ECO:0007669"/>
    <property type="project" value="TreeGrafter"/>
</dbReference>
<dbReference type="GO" id="GO:1903806">
    <property type="term" value="P:L-isoleucine import across plasma membrane"/>
    <property type="evidence" value="ECO:0007669"/>
    <property type="project" value="TreeGrafter"/>
</dbReference>
<dbReference type="InterPro" id="IPR027417">
    <property type="entry name" value="P-loop_NTPase"/>
</dbReference>
<dbReference type="GO" id="GO:0005886">
    <property type="term" value="C:plasma membrane"/>
    <property type="evidence" value="ECO:0007669"/>
    <property type="project" value="TreeGrafter"/>
</dbReference>
<evidence type="ECO:0000259" key="4">
    <source>
        <dbReference type="PROSITE" id="PS50893"/>
    </source>
</evidence>
<dbReference type="Pfam" id="PF12399">
    <property type="entry name" value="BCA_ABC_TP_C"/>
    <property type="match status" value="1"/>
</dbReference>
<organism evidence="5 6">
    <name type="scientific">Desulfocucumis palustris</name>
    <dbReference type="NCBI Taxonomy" id="1898651"/>
    <lineage>
        <taxon>Bacteria</taxon>
        <taxon>Bacillati</taxon>
        <taxon>Bacillota</taxon>
        <taxon>Clostridia</taxon>
        <taxon>Eubacteriales</taxon>
        <taxon>Desulfocucumaceae</taxon>
        <taxon>Desulfocucumis</taxon>
    </lineage>
</organism>
<dbReference type="GO" id="GO:0015188">
    <property type="term" value="F:L-isoleucine transmembrane transporter activity"/>
    <property type="evidence" value="ECO:0007669"/>
    <property type="project" value="TreeGrafter"/>
</dbReference>